<protein>
    <submittedName>
        <fullName evidence="3">Uncharacterized protein</fullName>
    </submittedName>
</protein>
<dbReference type="OrthoDB" id="3546893at2759"/>
<feature type="compositionally biased region" description="Low complexity" evidence="1">
    <location>
        <begin position="439"/>
        <end position="455"/>
    </location>
</feature>
<feature type="compositionally biased region" description="Basic and acidic residues" evidence="1">
    <location>
        <begin position="260"/>
        <end position="272"/>
    </location>
</feature>
<evidence type="ECO:0000313" key="4">
    <source>
        <dbReference type="Proteomes" id="UP000184304"/>
    </source>
</evidence>
<keyword evidence="2" id="KW-1133">Transmembrane helix</keyword>
<feature type="compositionally biased region" description="Low complexity" evidence="1">
    <location>
        <begin position="174"/>
        <end position="184"/>
    </location>
</feature>
<sequence>MPQPAAITNATLPHERASSHPSWISLFSDYPCAGVSVASSCYSCLVFGAVECRPEPSRNWYRHWDRFCQLWHREQEETTMPPLTTVIAIAVSCSVVFIVSAIVGTVIWIRVRQDRLSLAVANAKQDGFALQQYQGETLTELSREEGTALRQYGQLPYGKPSEWGVLSSRESLILSPTDSDTSSPLDEKARDMRRSLSRSLSSRSARLSRHLLGPQRLSSLSPLTEHSEKRQSASPTVSGIDDNVPNSAVEGAFELATETTPRHTPDREEEQLKASLTNRPGSGTWPLKHHRERSGSLYPLMEDKQDGCNPSNGRVRGGSITAQTAGSAPEQPVPPPPCAYPPNRFRLSRNDSTCLSSLSLETADSSILEDSRRTSTNVDSTFTSPALPPCPTFAPFDANDVGRMEYDRRGLGPAPVVPSQFVFPSNSGTAWEARRLESSPRSSPRRSMTTRSPTHSTERVSPSPRRTESLSEIKAKRDSSLWVKPLDLSRPPSLNPVPNGALVPHFSQMQRRSMYGDQKNELDPFYNVMSNSALSTDPRLKPSTTGIPDGPLLGPNSHLKPPLPSALKGSSSTRKGHRRQNCVRISIHPPITFGGPVFSPTAEEPEETDEIDTSRAQVPNPSISHVSLQSNGSGLSVSRASYDEQQKENPRVTEIPDEPSQGGPPKLKVNSPTDAGDRTLSIMDMEKTLPDIVTTLPPPRIDTNLSTTPSPEKNSPVWMIPHYNSSPTGFENSSNPGSPRRTAVKGPRQPPPRSTARSSFRSLNPLDDNAMTQSSPPMRHSRGASMGKEPVRNTAESPLRSKNDPKNMVPPRYQGSPHHIVSPISYSQAQLWRPAAAVPKPPTANSGIIVPIWEDRASEPKGKGPRNSSITSPSEHSAQVGRAKSHRLKPGPGSSRHGFRTPTKKPVGLGIGAATPGSLYDGDGFLKE</sequence>
<feature type="compositionally biased region" description="Pro residues" evidence="1">
    <location>
        <begin position="331"/>
        <end position="340"/>
    </location>
</feature>
<feature type="region of interest" description="Disordered" evidence="1">
    <location>
        <begin position="430"/>
        <end position="474"/>
    </location>
</feature>
<feature type="region of interest" description="Disordered" evidence="1">
    <location>
        <begin position="691"/>
        <end position="816"/>
    </location>
</feature>
<keyword evidence="2" id="KW-0472">Membrane</keyword>
<dbReference type="OMA" id="HPPITFG"/>
<feature type="region of interest" description="Disordered" evidence="1">
    <location>
        <begin position="174"/>
        <end position="340"/>
    </location>
</feature>
<organism evidence="3 4">
    <name type="scientific">Aspergillus tubingensis (strain CBS 134.48)</name>
    <dbReference type="NCBI Taxonomy" id="767770"/>
    <lineage>
        <taxon>Eukaryota</taxon>
        <taxon>Fungi</taxon>
        <taxon>Dikarya</taxon>
        <taxon>Ascomycota</taxon>
        <taxon>Pezizomycotina</taxon>
        <taxon>Eurotiomycetes</taxon>
        <taxon>Eurotiomycetidae</taxon>
        <taxon>Eurotiales</taxon>
        <taxon>Aspergillaceae</taxon>
        <taxon>Aspergillus</taxon>
        <taxon>Aspergillus subgen. Circumdati</taxon>
    </lineage>
</organism>
<gene>
    <name evidence="3" type="ORF">ASPTUDRAFT_738582</name>
</gene>
<feature type="compositionally biased region" description="Basic and acidic residues" evidence="1">
    <location>
        <begin position="641"/>
        <end position="651"/>
    </location>
</feature>
<keyword evidence="2" id="KW-0812">Transmembrane</keyword>
<evidence type="ECO:0000313" key="3">
    <source>
        <dbReference type="EMBL" id="OJI81873.1"/>
    </source>
</evidence>
<feature type="compositionally biased region" description="Polar residues" evidence="1">
    <location>
        <begin position="866"/>
        <end position="877"/>
    </location>
</feature>
<evidence type="ECO:0000256" key="1">
    <source>
        <dbReference type="SAM" id="MobiDB-lite"/>
    </source>
</evidence>
<feature type="region of interest" description="Disordered" evidence="1">
    <location>
        <begin position="837"/>
        <end position="928"/>
    </location>
</feature>
<dbReference type="Proteomes" id="UP000184304">
    <property type="component" value="Unassembled WGS sequence"/>
</dbReference>
<keyword evidence="4" id="KW-1185">Reference proteome</keyword>
<feature type="transmembrane region" description="Helical" evidence="2">
    <location>
        <begin position="83"/>
        <end position="109"/>
    </location>
</feature>
<name>A0A1L9MXX4_ASPTC</name>
<proteinExistence type="predicted"/>
<dbReference type="EMBL" id="KV878205">
    <property type="protein sequence ID" value="OJI81873.1"/>
    <property type="molecule type" value="Genomic_DNA"/>
</dbReference>
<reference evidence="4" key="1">
    <citation type="journal article" date="2017" name="Genome Biol.">
        <title>Comparative genomics reveals high biological diversity and specific adaptations in the industrially and medically important fungal genus Aspergillus.</title>
        <authorList>
            <person name="de Vries R.P."/>
            <person name="Riley R."/>
            <person name="Wiebenga A."/>
            <person name="Aguilar-Osorio G."/>
            <person name="Amillis S."/>
            <person name="Uchima C.A."/>
            <person name="Anderluh G."/>
            <person name="Asadollahi M."/>
            <person name="Askin M."/>
            <person name="Barry K."/>
            <person name="Battaglia E."/>
            <person name="Bayram O."/>
            <person name="Benocci T."/>
            <person name="Braus-Stromeyer S.A."/>
            <person name="Caldana C."/>
            <person name="Canovas D."/>
            <person name="Cerqueira G.C."/>
            <person name="Chen F."/>
            <person name="Chen W."/>
            <person name="Choi C."/>
            <person name="Clum A."/>
            <person name="Dos Santos R.A."/>
            <person name="Damasio A.R."/>
            <person name="Diallinas G."/>
            <person name="Emri T."/>
            <person name="Fekete E."/>
            <person name="Flipphi M."/>
            <person name="Freyberg S."/>
            <person name="Gallo A."/>
            <person name="Gournas C."/>
            <person name="Habgood R."/>
            <person name="Hainaut M."/>
            <person name="Harispe M.L."/>
            <person name="Henrissat B."/>
            <person name="Hilden K.S."/>
            <person name="Hope R."/>
            <person name="Hossain A."/>
            <person name="Karabika E."/>
            <person name="Karaffa L."/>
            <person name="Karanyi Z."/>
            <person name="Krasevec N."/>
            <person name="Kuo A."/>
            <person name="Kusch H."/>
            <person name="LaButti K."/>
            <person name="Lagendijk E.L."/>
            <person name="Lapidus A."/>
            <person name="Levasseur A."/>
            <person name="Lindquist E."/>
            <person name="Lipzen A."/>
            <person name="Logrieco A.F."/>
            <person name="MacCabe A."/>
            <person name="Maekelae M.R."/>
            <person name="Malavazi I."/>
            <person name="Melin P."/>
            <person name="Meyer V."/>
            <person name="Mielnichuk N."/>
            <person name="Miskei M."/>
            <person name="Molnar A.P."/>
            <person name="Mule G."/>
            <person name="Ngan C.Y."/>
            <person name="Orejas M."/>
            <person name="Orosz E."/>
            <person name="Ouedraogo J.P."/>
            <person name="Overkamp K.M."/>
            <person name="Park H.-S."/>
            <person name="Perrone G."/>
            <person name="Piumi F."/>
            <person name="Punt P.J."/>
            <person name="Ram A.F."/>
            <person name="Ramon A."/>
            <person name="Rauscher S."/>
            <person name="Record E."/>
            <person name="Riano-Pachon D.M."/>
            <person name="Robert V."/>
            <person name="Roehrig J."/>
            <person name="Ruller R."/>
            <person name="Salamov A."/>
            <person name="Salih N.S."/>
            <person name="Samson R.A."/>
            <person name="Sandor E."/>
            <person name="Sanguinetti M."/>
            <person name="Schuetze T."/>
            <person name="Sepcic K."/>
            <person name="Shelest E."/>
            <person name="Sherlock G."/>
            <person name="Sophianopoulou V."/>
            <person name="Squina F.M."/>
            <person name="Sun H."/>
            <person name="Susca A."/>
            <person name="Todd R.B."/>
            <person name="Tsang A."/>
            <person name="Unkles S.E."/>
            <person name="van de Wiele N."/>
            <person name="van Rossen-Uffink D."/>
            <person name="Oliveira J.V."/>
            <person name="Vesth T.C."/>
            <person name="Visser J."/>
            <person name="Yu J.-H."/>
            <person name="Zhou M."/>
            <person name="Andersen M.R."/>
            <person name="Archer D.B."/>
            <person name="Baker S.E."/>
            <person name="Benoit I."/>
            <person name="Brakhage A.A."/>
            <person name="Braus G.H."/>
            <person name="Fischer R."/>
            <person name="Frisvad J.C."/>
            <person name="Goldman G.H."/>
            <person name="Houbraken J."/>
            <person name="Oakley B."/>
            <person name="Pocsi I."/>
            <person name="Scazzocchio C."/>
            <person name="Seiboth B."/>
            <person name="vanKuyk P.A."/>
            <person name="Wortman J."/>
            <person name="Dyer P.S."/>
            <person name="Grigoriev I.V."/>
        </authorList>
    </citation>
    <scope>NUCLEOTIDE SEQUENCE [LARGE SCALE GENOMIC DNA]</scope>
    <source>
        <strain evidence="4">CBS 134.48</strain>
    </source>
</reference>
<evidence type="ECO:0000256" key="2">
    <source>
        <dbReference type="SAM" id="Phobius"/>
    </source>
</evidence>
<feature type="compositionally biased region" description="Polar residues" evidence="1">
    <location>
        <begin position="703"/>
        <end position="713"/>
    </location>
</feature>
<dbReference type="AlphaFoldDB" id="A0A1L9MXX4"/>
<feature type="compositionally biased region" description="Basic and acidic residues" evidence="1">
    <location>
        <begin position="853"/>
        <end position="862"/>
    </location>
</feature>
<feature type="compositionally biased region" description="Basic and acidic residues" evidence="1">
    <location>
        <begin position="185"/>
        <end position="194"/>
    </location>
</feature>
<dbReference type="VEuPathDB" id="FungiDB:ASPTUDRAFT_738582"/>
<feature type="compositionally biased region" description="Polar residues" evidence="1">
    <location>
        <begin position="614"/>
        <end position="639"/>
    </location>
</feature>
<feature type="compositionally biased region" description="Basic and acidic residues" evidence="1">
    <location>
        <begin position="465"/>
        <end position="474"/>
    </location>
</feature>
<accession>A0A1L9MXX4</accession>
<feature type="region of interest" description="Disordered" evidence="1">
    <location>
        <begin position="533"/>
        <end position="677"/>
    </location>
</feature>
<feature type="compositionally biased region" description="Polar residues" evidence="1">
    <location>
        <begin position="723"/>
        <end position="737"/>
    </location>
</feature>